<comment type="caution">
    <text evidence="1">The sequence shown here is derived from an EMBL/GenBank/DDBJ whole genome shotgun (WGS) entry which is preliminary data.</text>
</comment>
<name>A0ABR2LE92_9ASPA</name>
<evidence type="ECO:0000313" key="2">
    <source>
        <dbReference type="Proteomes" id="UP001412067"/>
    </source>
</evidence>
<evidence type="ECO:0000313" key="1">
    <source>
        <dbReference type="EMBL" id="KAK8939317.1"/>
    </source>
</evidence>
<dbReference type="EMBL" id="JBBWWR010000020">
    <property type="protein sequence ID" value="KAK8939317.1"/>
    <property type="molecule type" value="Genomic_DNA"/>
</dbReference>
<accession>A0ABR2LE92</accession>
<dbReference type="Proteomes" id="UP001412067">
    <property type="component" value="Unassembled WGS sequence"/>
</dbReference>
<reference evidence="1 2" key="1">
    <citation type="journal article" date="2022" name="Nat. Plants">
        <title>Genomes of leafy and leafless Platanthera orchids illuminate the evolution of mycoheterotrophy.</title>
        <authorList>
            <person name="Li M.H."/>
            <person name="Liu K.W."/>
            <person name="Li Z."/>
            <person name="Lu H.C."/>
            <person name="Ye Q.L."/>
            <person name="Zhang D."/>
            <person name="Wang J.Y."/>
            <person name="Li Y.F."/>
            <person name="Zhong Z.M."/>
            <person name="Liu X."/>
            <person name="Yu X."/>
            <person name="Liu D.K."/>
            <person name="Tu X.D."/>
            <person name="Liu B."/>
            <person name="Hao Y."/>
            <person name="Liao X.Y."/>
            <person name="Jiang Y.T."/>
            <person name="Sun W.H."/>
            <person name="Chen J."/>
            <person name="Chen Y.Q."/>
            <person name="Ai Y."/>
            <person name="Zhai J.W."/>
            <person name="Wu S.S."/>
            <person name="Zhou Z."/>
            <person name="Hsiao Y.Y."/>
            <person name="Wu W.L."/>
            <person name="Chen Y.Y."/>
            <person name="Lin Y.F."/>
            <person name="Hsu J.L."/>
            <person name="Li C.Y."/>
            <person name="Wang Z.W."/>
            <person name="Zhao X."/>
            <person name="Zhong W.Y."/>
            <person name="Ma X.K."/>
            <person name="Ma L."/>
            <person name="Huang J."/>
            <person name="Chen G.Z."/>
            <person name="Huang M.Z."/>
            <person name="Huang L."/>
            <person name="Peng D.H."/>
            <person name="Luo Y.B."/>
            <person name="Zou S.Q."/>
            <person name="Chen S.P."/>
            <person name="Lan S."/>
            <person name="Tsai W.C."/>
            <person name="Van de Peer Y."/>
            <person name="Liu Z.J."/>
        </authorList>
    </citation>
    <scope>NUCLEOTIDE SEQUENCE [LARGE SCALE GENOMIC DNA]</scope>
    <source>
        <strain evidence="1">Lor288</strain>
    </source>
</reference>
<organism evidence="1 2">
    <name type="scientific">Platanthera guangdongensis</name>
    <dbReference type="NCBI Taxonomy" id="2320717"/>
    <lineage>
        <taxon>Eukaryota</taxon>
        <taxon>Viridiplantae</taxon>
        <taxon>Streptophyta</taxon>
        <taxon>Embryophyta</taxon>
        <taxon>Tracheophyta</taxon>
        <taxon>Spermatophyta</taxon>
        <taxon>Magnoliopsida</taxon>
        <taxon>Liliopsida</taxon>
        <taxon>Asparagales</taxon>
        <taxon>Orchidaceae</taxon>
        <taxon>Orchidoideae</taxon>
        <taxon>Orchideae</taxon>
        <taxon>Orchidinae</taxon>
        <taxon>Platanthera</taxon>
    </lineage>
</organism>
<gene>
    <name evidence="1" type="ORF">KSP40_PGU013315</name>
</gene>
<protein>
    <submittedName>
        <fullName evidence="1">Uncharacterized protein</fullName>
    </submittedName>
</protein>
<keyword evidence="2" id="KW-1185">Reference proteome</keyword>
<proteinExistence type="predicted"/>
<sequence>MVKKKNHTVFLDISIDGGPPRRMVFEHVLLGYAFLENVVELLTVKLWLGVSEGTGGESIYGGKFAVNLDPTPIFYSWFNSISSSNPSCCSTPKLPGTPDSLPCDQSKSCARQCVLIQRPTSTQVQVQILF</sequence>